<organism evidence="6 7">
    <name type="scientific">Streptomyces durbertensis</name>
    <dbReference type="NCBI Taxonomy" id="2448886"/>
    <lineage>
        <taxon>Bacteria</taxon>
        <taxon>Bacillati</taxon>
        <taxon>Actinomycetota</taxon>
        <taxon>Actinomycetes</taxon>
        <taxon>Kitasatosporales</taxon>
        <taxon>Streptomycetaceae</taxon>
        <taxon>Streptomyces</taxon>
    </lineage>
</organism>
<dbReference type="Gene3D" id="1.10.10.60">
    <property type="entry name" value="Homeodomain-like"/>
    <property type="match status" value="2"/>
</dbReference>
<protein>
    <submittedName>
        <fullName evidence="6">AraC family transcriptional regulator</fullName>
    </submittedName>
</protein>
<accession>A0ABR6ECU8</accession>
<dbReference type="SMART" id="SM00342">
    <property type="entry name" value="HTH_ARAC"/>
    <property type="match status" value="1"/>
</dbReference>
<dbReference type="Pfam" id="PF12833">
    <property type="entry name" value="HTH_18"/>
    <property type="match status" value="1"/>
</dbReference>
<dbReference type="PANTHER" id="PTHR46796">
    <property type="entry name" value="HTH-TYPE TRANSCRIPTIONAL ACTIVATOR RHAS-RELATED"/>
    <property type="match status" value="1"/>
</dbReference>
<dbReference type="InterPro" id="IPR037923">
    <property type="entry name" value="HTH-like"/>
</dbReference>
<evidence type="ECO:0000256" key="1">
    <source>
        <dbReference type="ARBA" id="ARBA00023015"/>
    </source>
</evidence>
<reference evidence="7" key="1">
    <citation type="journal article" date="2020" name="Syst. Appl. Microbiol.">
        <title>Streptomyces alkaliterrae sp. nov., isolated from an alkaline soil, and emended descriptions of Streptomyces alkaliphilus, Streptomyces calidiresistens and Streptomyces durbertensis.</title>
        <authorList>
            <person name="Swiecimska M."/>
            <person name="Golinska P."/>
            <person name="Nouioui I."/>
            <person name="Wypij M."/>
            <person name="Rai M."/>
            <person name="Sangal V."/>
            <person name="Goodfellow M."/>
        </authorList>
    </citation>
    <scope>NUCLEOTIDE SEQUENCE [LARGE SCALE GENOMIC DNA]</scope>
    <source>
        <strain evidence="7">DSM 104538</strain>
    </source>
</reference>
<feature type="domain" description="HTH araC/xylS-type" evidence="5">
    <location>
        <begin position="180"/>
        <end position="277"/>
    </location>
</feature>
<keyword evidence="1" id="KW-0805">Transcription regulation</keyword>
<keyword evidence="3" id="KW-0804">Transcription</keyword>
<evidence type="ECO:0000256" key="2">
    <source>
        <dbReference type="ARBA" id="ARBA00023125"/>
    </source>
</evidence>
<dbReference type="RefSeq" id="WP_182854559.1">
    <property type="nucleotide sequence ID" value="NZ_WMLF01000056.1"/>
</dbReference>
<dbReference type="SUPFAM" id="SSF51215">
    <property type="entry name" value="Regulatory protein AraC"/>
    <property type="match status" value="1"/>
</dbReference>
<proteinExistence type="predicted"/>
<evidence type="ECO:0000256" key="3">
    <source>
        <dbReference type="ARBA" id="ARBA00023163"/>
    </source>
</evidence>
<evidence type="ECO:0000256" key="4">
    <source>
        <dbReference type="SAM" id="MobiDB-lite"/>
    </source>
</evidence>
<evidence type="ECO:0000313" key="7">
    <source>
        <dbReference type="Proteomes" id="UP000766698"/>
    </source>
</evidence>
<dbReference type="InterPro" id="IPR009057">
    <property type="entry name" value="Homeodomain-like_sf"/>
</dbReference>
<name>A0ABR6ECU8_9ACTN</name>
<gene>
    <name evidence="6" type="ORF">GL263_06175</name>
</gene>
<dbReference type="PANTHER" id="PTHR46796:SF2">
    <property type="entry name" value="TRANSCRIPTIONAL REGULATORY PROTEIN"/>
    <property type="match status" value="1"/>
</dbReference>
<comment type="caution">
    <text evidence="6">The sequence shown here is derived from an EMBL/GenBank/DDBJ whole genome shotgun (WGS) entry which is preliminary data.</text>
</comment>
<evidence type="ECO:0000259" key="5">
    <source>
        <dbReference type="PROSITE" id="PS01124"/>
    </source>
</evidence>
<dbReference type="InterPro" id="IPR003313">
    <property type="entry name" value="AraC-bd"/>
</dbReference>
<dbReference type="InterPro" id="IPR018060">
    <property type="entry name" value="HTH_AraC"/>
</dbReference>
<dbReference type="PROSITE" id="PS01124">
    <property type="entry name" value="HTH_ARAC_FAMILY_2"/>
    <property type="match status" value="1"/>
</dbReference>
<dbReference type="EMBL" id="WMLF01000056">
    <property type="protein sequence ID" value="MBB1243153.1"/>
    <property type="molecule type" value="Genomic_DNA"/>
</dbReference>
<evidence type="ECO:0000313" key="6">
    <source>
        <dbReference type="EMBL" id="MBB1243153.1"/>
    </source>
</evidence>
<keyword evidence="7" id="KW-1185">Reference proteome</keyword>
<sequence length="295" mass="31686">MEPPSTDASVGEWARHWQDARLPGIDLLRAHYVRQTFPRHAHEGYTLGAVTGGVEEVGLPGGVERVGGGGLVMINPEVAHTARAGAPQGWTYATLYPTTGLVDEIAAETTTLRGTPAFTEQTVVDPRSCRLVDAVHQAIEAGNALAADSLLRTVLALLLNRHGGVLPTRPIRSAGALRADAARRILTERLADPPTLAELAEELGTSPFALSRAFRDRHGQPPHGWLTDARVRRARRLLEAGTPPAEAATAVGFTDQAHLGRHFRRIVGVPPGAYQRERLPHGGARTYKTRTTPAP</sequence>
<dbReference type="InterPro" id="IPR050204">
    <property type="entry name" value="AraC_XylS_family_regulators"/>
</dbReference>
<feature type="region of interest" description="Disordered" evidence="4">
    <location>
        <begin position="273"/>
        <end position="295"/>
    </location>
</feature>
<dbReference type="Proteomes" id="UP000766698">
    <property type="component" value="Unassembled WGS sequence"/>
</dbReference>
<dbReference type="Pfam" id="PF02311">
    <property type="entry name" value="AraC_binding"/>
    <property type="match status" value="1"/>
</dbReference>
<keyword evidence="2" id="KW-0238">DNA-binding</keyword>
<dbReference type="SUPFAM" id="SSF46689">
    <property type="entry name" value="Homeodomain-like"/>
    <property type="match status" value="2"/>
</dbReference>